<evidence type="ECO:0000313" key="5">
    <source>
        <dbReference type="Proteomes" id="UP000215596"/>
    </source>
</evidence>
<accession>A0A268EXT0</accession>
<evidence type="ECO:0000313" key="4">
    <source>
        <dbReference type="EMBL" id="PAD77933.1"/>
    </source>
</evidence>
<gene>
    <name evidence="4" type="ORF">CHH67_08025</name>
    <name evidence="3" type="ORF">GNP94_10695</name>
</gene>
<dbReference type="Pfam" id="PF01841">
    <property type="entry name" value="Transglut_core"/>
    <property type="match status" value="1"/>
</dbReference>
<dbReference type="InterPro" id="IPR002931">
    <property type="entry name" value="Transglutaminase-like"/>
</dbReference>
<keyword evidence="6" id="KW-1185">Reference proteome</keyword>
<dbReference type="Proteomes" id="UP000435177">
    <property type="component" value="Unassembled WGS sequence"/>
</dbReference>
<dbReference type="PANTHER" id="PTHR33490">
    <property type="entry name" value="BLR5614 PROTEIN-RELATED"/>
    <property type="match status" value="1"/>
</dbReference>
<dbReference type="SUPFAM" id="SSF54001">
    <property type="entry name" value="Cysteine proteinases"/>
    <property type="match status" value="1"/>
</dbReference>
<feature type="transmembrane region" description="Helical" evidence="1">
    <location>
        <begin position="108"/>
        <end position="131"/>
    </location>
</feature>
<reference evidence="4 5" key="1">
    <citation type="submission" date="2017-07" db="EMBL/GenBank/DDBJ databases">
        <title>Isolation and whole genome analysis of endospore-forming bacteria from heroin.</title>
        <authorList>
            <person name="Kalinowski J."/>
            <person name="Ahrens B."/>
            <person name="Al-Dilaimi A."/>
            <person name="Winkler A."/>
            <person name="Wibberg D."/>
            <person name="Schleenbecker U."/>
            <person name="Ruckert C."/>
            <person name="Wolfel R."/>
            <person name="Grass G."/>
        </authorList>
    </citation>
    <scope>NUCLEOTIDE SEQUENCE [LARGE SCALE GENOMIC DNA]</scope>
    <source>
        <strain evidence="4 5">7537-G1</strain>
    </source>
</reference>
<protein>
    <submittedName>
        <fullName evidence="4">Cysteine protease</fullName>
    </submittedName>
    <submittedName>
        <fullName evidence="3">Transglutaminase domain-containing protein</fullName>
    </submittedName>
</protein>
<feature type="transmembrane region" description="Helical" evidence="1">
    <location>
        <begin position="152"/>
        <end position="177"/>
    </location>
</feature>
<evidence type="ECO:0000313" key="3">
    <source>
        <dbReference type="EMBL" id="MUG66465.1"/>
    </source>
</evidence>
<dbReference type="PANTHER" id="PTHR33490:SF3">
    <property type="entry name" value="CONSERVED INTEGRAL MEMBRANE PROTEIN"/>
    <property type="match status" value="1"/>
</dbReference>
<dbReference type="SMART" id="SM00460">
    <property type="entry name" value="TGc"/>
    <property type="match status" value="1"/>
</dbReference>
<sequence>MMTEWLNSLKEGNGITVLLLLVILFSIFQGWNRGASRSAGKLVHFVGDALLRLIALAISVPFTLWLSPKAGDWLTKLGSSLPDRELKLWEQMYYTAVRSIADFPLLRFALLFIIGYGLVGFMLRLLAAMTLGSRISLFGPGRDSSASLLSRLAGAGIGGVIGAARSIILIAILFIWVSLNPDNGFSRYVEASPVYKQGAQAVIEPLSGTIVRERLPVFTQSVQEELNGIIQRKYEVIDHQIPEGIEQTASHIVEGAETDEEKARRLYDWVGTRIAYDHEKVRLYEEHRIWKEQTPEDTYNTRLGVCIDYARLYAMMARSQDLDVRVVTGRGYNGQGGYGPHAWNEVYLSEEGRWVPLDPTWAQSGDWFNPPRFNETHIKEQVF</sequence>
<feature type="domain" description="Transglutaminase-like" evidence="2">
    <location>
        <begin position="298"/>
        <end position="361"/>
    </location>
</feature>
<keyword evidence="4" id="KW-0645">Protease</keyword>
<evidence type="ECO:0000259" key="2">
    <source>
        <dbReference type="SMART" id="SM00460"/>
    </source>
</evidence>
<evidence type="ECO:0000256" key="1">
    <source>
        <dbReference type="SAM" id="Phobius"/>
    </source>
</evidence>
<proteinExistence type="predicted"/>
<dbReference type="AlphaFoldDB" id="A0A268EXT0"/>
<keyword evidence="4" id="KW-0378">Hydrolase</keyword>
<keyword evidence="1" id="KW-1133">Transmembrane helix</keyword>
<feature type="transmembrane region" description="Helical" evidence="1">
    <location>
        <begin position="49"/>
        <end position="67"/>
    </location>
</feature>
<dbReference type="EMBL" id="WOAA01000007">
    <property type="protein sequence ID" value="MUG66465.1"/>
    <property type="molecule type" value="Genomic_DNA"/>
</dbReference>
<dbReference type="InterPro" id="IPR038765">
    <property type="entry name" value="Papain-like_cys_pep_sf"/>
</dbReference>
<dbReference type="GO" id="GO:0006508">
    <property type="term" value="P:proteolysis"/>
    <property type="evidence" value="ECO:0007669"/>
    <property type="project" value="UniProtKB-KW"/>
</dbReference>
<dbReference type="Gene3D" id="3.10.620.30">
    <property type="match status" value="1"/>
</dbReference>
<evidence type="ECO:0000313" key="6">
    <source>
        <dbReference type="Proteomes" id="UP000435177"/>
    </source>
</evidence>
<dbReference type="OrthoDB" id="1817605at2"/>
<dbReference type="Proteomes" id="UP000215596">
    <property type="component" value="Unassembled WGS sequence"/>
</dbReference>
<dbReference type="RefSeq" id="WP_095264647.1">
    <property type="nucleotide sequence ID" value="NZ_NPBY01000027.1"/>
</dbReference>
<organism evidence="4 5">
    <name type="scientific">Paenibacillus campinasensis</name>
    <dbReference type="NCBI Taxonomy" id="66347"/>
    <lineage>
        <taxon>Bacteria</taxon>
        <taxon>Bacillati</taxon>
        <taxon>Bacillota</taxon>
        <taxon>Bacilli</taxon>
        <taxon>Bacillales</taxon>
        <taxon>Paenibacillaceae</taxon>
        <taxon>Paenibacillus</taxon>
    </lineage>
</organism>
<dbReference type="GO" id="GO:0008233">
    <property type="term" value="F:peptidase activity"/>
    <property type="evidence" value="ECO:0007669"/>
    <property type="project" value="UniProtKB-KW"/>
</dbReference>
<reference evidence="3 6" key="2">
    <citation type="submission" date="2019-11" db="EMBL/GenBank/DDBJ databases">
        <title>Draft genome sequences of five Paenibacillus species of dairy origin.</title>
        <authorList>
            <person name="Olajide A.M."/>
            <person name="Chen S."/>
            <person name="Lapointe G."/>
        </authorList>
    </citation>
    <scope>NUCLEOTIDE SEQUENCE [LARGE SCALE GENOMIC DNA]</scope>
    <source>
        <strain evidence="3 6">3CS1</strain>
    </source>
</reference>
<keyword evidence="1" id="KW-0472">Membrane</keyword>
<comment type="caution">
    <text evidence="4">The sequence shown here is derived from an EMBL/GenBank/DDBJ whole genome shotgun (WGS) entry which is preliminary data.</text>
</comment>
<name>A0A268EXT0_9BACL</name>
<dbReference type="EMBL" id="NPBY01000027">
    <property type="protein sequence ID" value="PAD77933.1"/>
    <property type="molecule type" value="Genomic_DNA"/>
</dbReference>
<feature type="transmembrane region" description="Helical" evidence="1">
    <location>
        <begin position="12"/>
        <end position="28"/>
    </location>
</feature>
<keyword evidence="1" id="KW-0812">Transmembrane</keyword>